<dbReference type="Gene3D" id="1.25.40.10">
    <property type="entry name" value="Tetratricopeptide repeat domain"/>
    <property type="match status" value="4"/>
</dbReference>
<dbReference type="PANTHER" id="PTHR47936">
    <property type="entry name" value="PPR_LONG DOMAIN-CONTAINING PROTEIN"/>
    <property type="match status" value="1"/>
</dbReference>
<dbReference type="PROSITE" id="PS50088">
    <property type="entry name" value="ANK_REPEAT"/>
    <property type="match status" value="1"/>
</dbReference>
<dbReference type="Pfam" id="PF12796">
    <property type="entry name" value="Ank_2"/>
    <property type="match status" value="1"/>
</dbReference>
<feature type="repeat" description="PPR" evidence="3">
    <location>
        <begin position="443"/>
        <end position="477"/>
    </location>
</feature>
<gene>
    <name evidence="5" type="primary">PPR10</name>
    <name evidence="5" type="ORF">SNAT2548_LOCUS14208</name>
</gene>
<feature type="repeat" description="ANK" evidence="2">
    <location>
        <begin position="1313"/>
        <end position="1346"/>
    </location>
</feature>
<dbReference type="Proteomes" id="UP000604046">
    <property type="component" value="Unassembled WGS sequence"/>
</dbReference>
<feature type="region of interest" description="Disordered" evidence="4">
    <location>
        <begin position="1226"/>
        <end position="1303"/>
    </location>
</feature>
<reference evidence="5" key="1">
    <citation type="submission" date="2021-02" db="EMBL/GenBank/DDBJ databases">
        <authorList>
            <person name="Dougan E. K."/>
            <person name="Rhodes N."/>
            <person name="Thang M."/>
            <person name="Chan C."/>
        </authorList>
    </citation>
    <scope>NUCLEOTIDE SEQUENCE</scope>
</reference>
<dbReference type="InterPro" id="IPR011990">
    <property type="entry name" value="TPR-like_helical_dom_sf"/>
</dbReference>
<evidence type="ECO:0000313" key="5">
    <source>
        <dbReference type="EMBL" id="CAE7267958.1"/>
    </source>
</evidence>
<keyword evidence="1" id="KW-0677">Repeat</keyword>
<proteinExistence type="predicted"/>
<dbReference type="PROSITE" id="PS50297">
    <property type="entry name" value="ANK_REP_REGION"/>
    <property type="match status" value="1"/>
</dbReference>
<dbReference type="EMBL" id="CAJNDS010001624">
    <property type="protein sequence ID" value="CAE7267958.1"/>
    <property type="molecule type" value="Genomic_DNA"/>
</dbReference>
<dbReference type="InterPro" id="IPR036770">
    <property type="entry name" value="Ankyrin_rpt-contain_sf"/>
</dbReference>
<dbReference type="SMART" id="SM00248">
    <property type="entry name" value="ANK"/>
    <property type="match status" value="4"/>
</dbReference>
<dbReference type="PANTHER" id="PTHR47936:SF1">
    <property type="entry name" value="PENTATRICOPEPTIDE REPEAT-CONTAINING PROTEIN GUN1, CHLOROPLASTIC"/>
    <property type="match status" value="1"/>
</dbReference>
<evidence type="ECO:0000256" key="3">
    <source>
        <dbReference type="PROSITE-ProRule" id="PRU00708"/>
    </source>
</evidence>
<evidence type="ECO:0000256" key="2">
    <source>
        <dbReference type="PROSITE-ProRule" id="PRU00023"/>
    </source>
</evidence>
<name>A0A812MNE4_9DINO</name>
<sequence length="1801" mass="191514">MRPRGRAMPCPESNKKHRRALKQATRTITDLRKQRSWAGALQVLAGLHTASRPPDAVVYNAVLSTCSDAGRPWPLLLALVEDMERRQVRPSSTTQNVLLGALGSQSETSRAIDLFRSLRAHEQEPDAITYTQVIKAHEAAGQWAPPLSLLNGMCAAGTTPNVVTYGAVLSANVAGEEERVTQRAWIRSLNCCDAMTARGIEANVVVFSTLLGSCGKAHGWAHALHHAERMSRCFVPVNTRMSSTLLTACVAAARWRWALWLWSATSVKADVIMYNNAIAACQAASAPARAMAYLSDMKDKSLRPSASSYNAVLAACEASWEQCLSLLEEMTTRGPAPDAISFSCCLRACAQGDRSEIVQRLLTEMRESKLQLDIIACSASIPQRAGSWQFALGMCASHMPHAGLTPNAVTLSSAVSAIEKAGHWQWALRLVSSAEEAFGTNPSLEAYNAAISACERSQRWACCLALLTAMQRTGLAPDEISYNAAIRSCSGAAGHVAVQLLEELESNDLEPDMVTLNAIANVYQDRRWWQELSQSMEEIASLALHRRFLDAKPRVKDAFGDTALHRAAAFGHADVCAVLLLHPRFGKLSSKDVQGRSPLERALSELRSRGVPRQGPGGSATQAARGSPRLGGDASAARLLAVLRHGATALEASGERGEALHTEAPSTPHPWPSQATSSEIQGVFSESPLSRPGLATDQSQPHPLAGPEEEAFALQDADHLPPSRSTVSLRGIPRSPEAVIPDSAVLDRKEVWVGPASPGHEVQSRADGDAVAGHPLPSSFLHHDSLGPMGPSELCEGIRRHPQASLQSASPASPESLALGIGAPAVTSQALTATWDREVQRASLQMEKLQVTLPEEALFTFGAPAFDQDAASPALVLQSDGGTEASQRLVLQHPQHMPMPPDTSGEGSHISEGAVADAARGDLPASAPATEGELVPSSPAVRSSLPTEQPAKESEPNLESAELTPKDIARGDVISKAQDPVLPRDHNLRLAEPAVREGSGMASKALAGSGFHAQGIGNPSVEGDKSASSVADALVLNDVLEQMPSAAVDASSASRERGTPGAEVNSAKTMDEPGEPPAVQMSSPEDSLKLVPPDTLTSSKHPTTSSEPTASGPDLAVAHQTAPPSGPASPSQAPSPTAAGALSGTNMPASTNHQRHGPATLEEGSGESGPGPAGDVTVPVVSTGAAPAVSGIKAVSTAAASPAQEDNTQELLQQLREQQAALQRQVERLKRDRERERARPLRATALAEEDSAVRLEEASGGASMQWASSEPSPPADKVPPSSPPGSNAGPSSPKRSGPMQVALPPCSASRVLQRRSPLHVAAKGGRLEVCLALLDEGLVDVNAQDMHGSTCFHYACAGGHFQICAALLAHPPFQGLAAVDALCCNALHIAAAAGHGEICQLILTHAIDVAMHGTFHMLVQQHAFLSGELRTCNGISGARSPLTWPPALPDTKKHGPEQAAKIEGHCTFLWDWVREEMPLENDEGTALEESVREIVANSCCQTAPKTEITPVEAEDVLVFADQAGLCQKLLEKAPEGRVGTKKVVTKPPRLLTQEDCDALLSKNKYDLLVVGCPLDPPKGNTTADIIVHQSAMDKFLFLLLQSMMKNEGCVQRMAVLTHDTFTLEPAAHKQRGLSVVSGCTIFGMMNTARQELGIAIQVIDIEYLDRPDMLPPVASEIFRLGTFGVNTVRQCWPYPLYRGIRHDQPHGRFVYRQFLSHEYEKKAAKPWDMPSEGIIAISGGNGALGLARGLAGVAGDRPEHFADVEELDESQENGDRVSARLRKSRLAETNPNKKNWKPCPG</sequence>
<feature type="repeat" description="PPR" evidence="3">
    <location>
        <begin position="55"/>
        <end position="90"/>
    </location>
</feature>
<feature type="region of interest" description="Disordered" evidence="4">
    <location>
        <begin position="1763"/>
        <end position="1801"/>
    </location>
</feature>
<feature type="region of interest" description="Disordered" evidence="4">
    <location>
        <begin position="652"/>
        <end position="705"/>
    </location>
</feature>
<dbReference type="InterPro" id="IPR002885">
    <property type="entry name" value="PPR_rpt"/>
</dbReference>
<feature type="compositionally biased region" description="Low complexity" evidence="4">
    <location>
        <begin position="1120"/>
        <end position="1141"/>
    </location>
</feature>
<evidence type="ECO:0000313" key="6">
    <source>
        <dbReference type="Proteomes" id="UP000604046"/>
    </source>
</evidence>
<feature type="region of interest" description="Disordered" evidence="4">
    <location>
        <begin position="605"/>
        <end position="631"/>
    </location>
</feature>
<protein>
    <submittedName>
        <fullName evidence="5">PPR10 protein</fullName>
    </submittedName>
</protein>
<feature type="compositionally biased region" description="Low complexity" evidence="4">
    <location>
        <begin position="1284"/>
        <end position="1293"/>
    </location>
</feature>
<keyword evidence="2" id="KW-0040">ANK repeat</keyword>
<dbReference type="OrthoDB" id="185373at2759"/>
<dbReference type="Pfam" id="PF00023">
    <property type="entry name" value="Ank"/>
    <property type="match status" value="1"/>
</dbReference>
<organism evidence="5 6">
    <name type="scientific">Symbiodinium natans</name>
    <dbReference type="NCBI Taxonomy" id="878477"/>
    <lineage>
        <taxon>Eukaryota</taxon>
        <taxon>Sar</taxon>
        <taxon>Alveolata</taxon>
        <taxon>Dinophyceae</taxon>
        <taxon>Suessiales</taxon>
        <taxon>Symbiodiniaceae</taxon>
        <taxon>Symbiodinium</taxon>
    </lineage>
</organism>
<feature type="compositionally biased region" description="Basic and acidic residues" evidence="4">
    <location>
        <begin position="1226"/>
        <end position="1239"/>
    </location>
</feature>
<feature type="compositionally biased region" description="Polar residues" evidence="4">
    <location>
        <begin position="1143"/>
        <end position="1152"/>
    </location>
</feature>
<accession>A0A812MNE4</accession>
<feature type="compositionally biased region" description="Polar residues" evidence="4">
    <location>
        <begin position="1095"/>
        <end position="1109"/>
    </location>
</feature>
<dbReference type="Pfam" id="PF13812">
    <property type="entry name" value="PPR_3"/>
    <property type="match status" value="2"/>
</dbReference>
<feature type="compositionally biased region" description="Pro residues" evidence="4">
    <location>
        <begin position="1271"/>
        <end position="1283"/>
    </location>
</feature>
<keyword evidence="6" id="KW-1185">Reference proteome</keyword>
<dbReference type="InterPro" id="IPR002110">
    <property type="entry name" value="Ankyrin_rpt"/>
</dbReference>
<feature type="region of interest" description="Disordered" evidence="4">
    <location>
        <begin position="1046"/>
        <end position="1179"/>
    </location>
</feature>
<comment type="caution">
    <text evidence="5">The sequence shown here is derived from an EMBL/GenBank/DDBJ whole genome shotgun (WGS) entry which is preliminary data.</text>
</comment>
<dbReference type="SUPFAM" id="SSF48403">
    <property type="entry name" value="Ankyrin repeat"/>
    <property type="match status" value="2"/>
</dbReference>
<dbReference type="Gene3D" id="1.25.40.20">
    <property type="entry name" value="Ankyrin repeat-containing domain"/>
    <property type="match status" value="1"/>
</dbReference>
<evidence type="ECO:0000256" key="4">
    <source>
        <dbReference type="SAM" id="MobiDB-lite"/>
    </source>
</evidence>
<evidence type="ECO:0000256" key="1">
    <source>
        <dbReference type="ARBA" id="ARBA00022737"/>
    </source>
</evidence>
<feature type="region of interest" description="Disordered" evidence="4">
    <location>
        <begin position="923"/>
        <end position="971"/>
    </location>
</feature>
<dbReference type="PROSITE" id="PS51375">
    <property type="entry name" value="PPR"/>
    <property type="match status" value="2"/>
</dbReference>